<organism evidence="1 2">
    <name type="scientific">Monosiga brevicollis</name>
    <name type="common">Choanoflagellate</name>
    <dbReference type="NCBI Taxonomy" id="81824"/>
    <lineage>
        <taxon>Eukaryota</taxon>
        <taxon>Choanoflagellata</taxon>
        <taxon>Craspedida</taxon>
        <taxon>Salpingoecidae</taxon>
        <taxon>Monosiga</taxon>
    </lineage>
</organism>
<dbReference type="KEGG" id="mbr:MONBRDRAFT_10649"/>
<dbReference type="RefSeq" id="XP_001748440.1">
    <property type="nucleotide sequence ID" value="XM_001748388.1"/>
</dbReference>
<protein>
    <submittedName>
        <fullName evidence="1">Uncharacterized protein</fullName>
    </submittedName>
</protein>
<evidence type="ECO:0000313" key="1">
    <source>
        <dbReference type="EMBL" id="EDQ86895.1"/>
    </source>
</evidence>
<keyword evidence="2" id="KW-1185">Reference proteome</keyword>
<name>A9V6J4_MONBE</name>
<proteinExistence type="predicted"/>
<reference evidence="1 2" key="1">
    <citation type="journal article" date="2008" name="Nature">
        <title>The genome of the choanoflagellate Monosiga brevicollis and the origin of metazoans.</title>
        <authorList>
            <consortium name="JGI Sequencing"/>
            <person name="King N."/>
            <person name="Westbrook M.J."/>
            <person name="Young S.L."/>
            <person name="Kuo A."/>
            <person name="Abedin M."/>
            <person name="Chapman J."/>
            <person name="Fairclough S."/>
            <person name="Hellsten U."/>
            <person name="Isogai Y."/>
            <person name="Letunic I."/>
            <person name="Marr M."/>
            <person name="Pincus D."/>
            <person name="Putnam N."/>
            <person name="Rokas A."/>
            <person name="Wright K.J."/>
            <person name="Zuzow R."/>
            <person name="Dirks W."/>
            <person name="Good M."/>
            <person name="Goodstein D."/>
            <person name="Lemons D."/>
            <person name="Li W."/>
            <person name="Lyons J.B."/>
            <person name="Morris A."/>
            <person name="Nichols S."/>
            <person name="Richter D.J."/>
            <person name="Salamov A."/>
            <person name="Bork P."/>
            <person name="Lim W.A."/>
            <person name="Manning G."/>
            <person name="Miller W.T."/>
            <person name="McGinnis W."/>
            <person name="Shapiro H."/>
            <person name="Tjian R."/>
            <person name="Grigoriev I.V."/>
            <person name="Rokhsar D."/>
        </authorList>
    </citation>
    <scope>NUCLEOTIDE SEQUENCE [LARGE SCALE GENOMIC DNA]</scope>
    <source>
        <strain evidence="2">MX1 / ATCC 50154</strain>
    </source>
</reference>
<dbReference type="Proteomes" id="UP000001357">
    <property type="component" value="Unassembled WGS sequence"/>
</dbReference>
<gene>
    <name evidence="1" type="ORF">MONBRDRAFT_10649</name>
</gene>
<dbReference type="EMBL" id="CH991563">
    <property type="protein sequence ID" value="EDQ86895.1"/>
    <property type="molecule type" value="Genomic_DNA"/>
</dbReference>
<dbReference type="InParanoid" id="A9V6J4"/>
<dbReference type="GeneID" id="5893572"/>
<dbReference type="AlphaFoldDB" id="A9V6J4"/>
<evidence type="ECO:0000313" key="2">
    <source>
        <dbReference type="Proteomes" id="UP000001357"/>
    </source>
</evidence>
<sequence>MAARTELAIAAAADAVPEELSEDAVVLIQRVCQKTPPHCLQNAAKECFDSDFEDNKVDNFLKEVRSFLETTTFDVHFHARPKDSGDWKALCDALGPCLRVRSFGELVRDTSDWRLRNQNLSLSVRNGQERLRVCYDLLPGQDQCAVSVASVAKEYTAHSLHDLNLQTHAAMFAQRFYFAHDHVIDVVRLRAQKYYIVARLKAAHLTKLATHVQPAASRLSKTLAFASGAPKADDELDTTLPAALKAILEEQEARHAARQLKHQTSGSTRVVDKTPVSERLERLQTHLVPMLDKIRKAVPNQWIVYTGNETVDSLIDQAVSTERQAQQRACDSGQDALIVSTASQLPSGGDIALVECQDDTTYGNKRDFIRAKRELRARSSAAFEPWLTWGARHRCS</sequence>
<accession>A9V6J4</accession>